<evidence type="ECO:0000256" key="5">
    <source>
        <dbReference type="SAM" id="MobiDB-lite"/>
    </source>
</evidence>
<accession>A0A7J7GV53</accession>
<evidence type="ECO:0000256" key="1">
    <source>
        <dbReference type="ARBA" id="ARBA00004727"/>
    </source>
</evidence>
<feature type="domain" description="Starch synthase catalytic" evidence="6">
    <location>
        <begin position="87"/>
        <end position="209"/>
    </location>
</feature>
<reference evidence="8" key="1">
    <citation type="journal article" date="2020" name="Nat. Commun.">
        <title>Genome assembly of wild tea tree DASZ reveals pedigree and selection history of tea varieties.</title>
        <authorList>
            <person name="Zhang W."/>
            <person name="Zhang Y."/>
            <person name="Qiu H."/>
            <person name="Guo Y."/>
            <person name="Wan H."/>
            <person name="Zhang X."/>
            <person name="Scossa F."/>
            <person name="Alseekh S."/>
            <person name="Zhang Q."/>
            <person name="Wang P."/>
            <person name="Xu L."/>
            <person name="Schmidt M.H."/>
            <person name="Jia X."/>
            <person name="Li D."/>
            <person name="Zhu A."/>
            <person name="Guo F."/>
            <person name="Chen W."/>
            <person name="Ni D."/>
            <person name="Usadel B."/>
            <person name="Fernie A.R."/>
            <person name="Wen W."/>
        </authorList>
    </citation>
    <scope>NUCLEOTIDE SEQUENCE [LARGE SCALE GENOMIC DNA]</scope>
    <source>
        <strain evidence="8">cv. G240</strain>
    </source>
</reference>
<reference evidence="7 8" key="2">
    <citation type="submission" date="2020-07" db="EMBL/GenBank/DDBJ databases">
        <title>Genome assembly of wild tea tree DASZ reveals pedigree and selection history of tea varieties.</title>
        <authorList>
            <person name="Zhang W."/>
        </authorList>
    </citation>
    <scope>NUCLEOTIDE SEQUENCE [LARGE SCALE GENOMIC DNA]</scope>
    <source>
        <strain evidence="8">cv. G240</strain>
        <tissue evidence="7">Leaf</tissue>
    </source>
</reference>
<keyword evidence="8" id="KW-1185">Reference proteome</keyword>
<name>A0A7J7GV53_CAMSI</name>
<keyword evidence="4" id="KW-0750">Starch biosynthesis</keyword>
<evidence type="ECO:0000313" key="8">
    <source>
        <dbReference type="Proteomes" id="UP000593564"/>
    </source>
</evidence>
<protein>
    <recommendedName>
        <fullName evidence="6">Starch synthase catalytic domain-containing protein</fullName>
    </recommendedName>
</protein>
<dbReference type="SUPFAM" id="SSF53756">
    <property type="entry name" value="UDP-Glycosyltransferase/glycogen phosphorylase"/>
    <property type="match status" value="1"/>
</dbReference>
<evidence type="ECO:0000256" key="4">
    <source>
        <dbReference type="ARBA" id="ARBA00022922"/>
    </source>
</evidence>
<dbReference type="Pfam" id="PF08323">
    <property type="entry name" value="Glyco_transf_5"/>
    <property type="match status" value="1"/>
</dbReference>
<comment type="pathway">
    <text evidence="1">Glycan biosynthesis; starch biosynthesis.</text>
</comment>
<dbReference type="GO" id="GO:0016757">
    <property type="term" value="F:glycosyltransferase activity"/>
    <property type="evidence" value="ECO:0007669"/>
    <property type="project" value="UniProtKB-KW"/>
</dbReference>
<dbReference type="PANTHER" id="PTHR45825:SF3">
    <property type="entry name" value="GRANULE-BOUND STARCH SYNTHASE 1, CHLOROPLASTIC_AMYLOPLASTIC"/>
    <property type="match status" value="1"/>
</dbReference>
<evidence type="ECO:0000313" key="7">
    <source>
        <dbReference type="EMBL" id="KAF5943831.1"/>
    </source>
</evidence>
<dbReference type="Proteomes" id="UP000593564">
    <property type="component" value="Unassembled WGS sequence"/>
</dbReference>
<dbReference type="InterPro" id="IPR029058">
    <property type="entry name" value="AB_hydrolase_fold"/>
</dbReference>
<comment type="caution">
    <text evidence="7">The sequence shown here is derived from an EMBL/GenBank/DDBJ whole genome shotgun (WGS) entry which is preliminary data.</text>
</comment>
<dbReference type="GO" id="GO:0019252">
    <property type="term" value="P:starch biosynthetic process"/>
    <property type="evidence" value="ECO:0007669"/>
    <property type="project" value="UniProtKB-UniPathway"/>
</dbReference>
<gene>
    <name evidence="7" type="ORF">HYC85_017908</name>
</gene>
<evidence type="ECO:0000259" key="6">
    <source>
        <dbReference type="Pfam" id="PF08323"/>
    </source>
</evidence>
<dbReference type="InterPro" id="IPR013534">
    <property type="entry name" value="Starch_synth_cat_dom"/>
</dbReference>
<feature type="region of interest" description="Disordered" evidence="5">
    <location>
        <begin position="248"/>
        <end position="273"/>
    </location>
</feature>
<dbReference type="EMBL" id="JACBKZ010000008">
    <property type="protein sequence ID" value="KAF5943831.1"/>
    <property type="molecule type" value="Genomic_DNA"/>
</dbReference>
<dbReference type="AlphaFoldDB" id="A0A7J7GV53"/>
<dbReference type="UniPathway" id="UPA00152"/>
<dbReference type="Gene3D" id="3.40.50.2000">
    <property type="entry name" value="Glycogen Phosphorylase B"/>
    <property type="match status" value="1"/>
</dbReference>
<proteinExistence type="predicted"/>
<organism evidence="7 8">
    <name type="scientific">Camellia sinensis</name>
    <name type="common">Tea plant</name>
    <name type="synonym">Thea sinensis</name>
    <dbReference type="NCBI Taxonomy" id="4442"/>
    <lineage>
        <taxon>Eukaryota</taxon>
        <taxon>Viridiplantae</taxon>
        <taxon>Streptophyta</taxon>
        <taxon>Embryophyta</taxon>
        <taxon>Tracheophyta</taxon>
        <taxon>Spermatophyta</taxon>
        <taxon>Magnoliopsida</taxon>
        <taxon>eudicotyledons</taxon>
        <taxon>Gunneridae</taxon>
        <taxon>Pentapetalae</taxon>
        <taxon>asterids</taxon>
        <taxon>Ericales</taxon>
        <taxon>Theaceae</taxon>
        <taxon>Camellia</taxon>
    </lineage>
</organism>
<keyword evidence="3" id="KW-0808">Transferase</keyword>
<feature type="compositionally biased region" description="Polar residues" evidence="5">
    <location>
        <begin position="263"/>
        <end position="273"/>
    </location>
</feature>
<dbReference type="SUPFAM" id="SSF53474">
    <property type="entry name" value="alpha/beta-Hydrolases"/>
    <property type="match status" value="1"/>
</dbReference>
<sequence length="311" mass="34752">MMSVLGPRITRRSLGFSMIPRSVVTSPCLMFFGPDTTLLRLIVRKLVFSGYGVFAMDYPGFGLSEGLHGYIPSFDILVDDVIEQYSKTEGEDVVFIANDWHTALLPCYLKTKYKPMGIYKNARVVFCIHNIAYQGRFPFADFSLLNLPEQFKGSFDFIDGYDKPAKGRKINWMKGGILESDRVVTVSPYYAQELVSGIDKGVELDNIIRKTAQDPHLLSFFLDIAANYDGNRFITIQDVVWKVQYPSSSSSSSNGGQIGATTGGNHLSLSMSNNQQRPFINPPQLFATAAASSGFPQQITTRPQNWLHQKN</sequence>
<keyword evidence="2" id="KW-0328">Glycosyltransferase</keyword>
<evidence type="ECO:0000256" key="2">
    <source>
        <dbReference type="ARBA" id="ARBA00022676"/>
    </source>
</evidence>
<dbReference type="PANTHER" id="PTHR45825">
    <property type="entry name" value="GRANULE-BOUND STARCH SYNTHASE 1, CHLOROPLASTIC/AMYLOPLASTIC"/>
    <property type="match status" value="1"/>
</dbReference>
<evidence type="ECO:0000256" key="3">
    <source>
        <dbReference type="ARBA" id="ARBA00022679"/>
    </source>
</evidence>